<keyword evidence="1" id="KW-0812">Transmembrane</keyword>
<keyword evidence="1" id="KW-0472">Membrane</keyword>
<reference evidence="3" key="1">
    <citation type="journal article" date="2016" name="Insect Biochem. Mol. Biol.">
        <title>Multifaceted biological insights from a draft genome sequence of the tobacco hornworm moth, Manduca sexta.</title>
        <authorList>
            <person name="Kanost M.R."/>
            <person name="Arrese E.L."/>
            <person name="Cao X."/>
            <person name="Chen Y.R."/>
            <person name="Chellapilla S."/>
            <person name="Goldsmith M.R."/>
            <person name="Grosse-Wilde E."/>
            <person name="Heckel D.G."/>
            <person name="Herndon N."/>
            <person name="Jiang H."/>
            <person name="Papanicolaou A."/>
            <person name="Qu J."/>
            <person name="Soulages J.L."/>
            <person name="Vogel H."/>
            <person name="Walters J."/>
            <person name="Waterhouse R.M."/>
            <person name="Ahn S.J."/>
            <person name="Almeida F.C."/>
            <person name="An C."/>
            <person name="Aqrawi P."/>
            <person name="Bretschneider A."/>
            <person name="Bryant W.B."/>
            <person name="Bucks S."/>
            <person name="Chao H."/>
            <person name="Chevignon G."/>
            <person name="Christen J.M."/>
            <person name="Clarke D.F."/>
            <person name="Dittmer N.T."/>
            <person name="Ferguson L.C.F."/>
            <person name="Garavelou S."/>
            <person name="Gordon K.H.J."/>
            <person name="Gunaratna R.T."/>
            <person name="Han Y."/>
            <person name="Hauser F."/>
            <person name="He Y."/>
            <person name="Heidel-Fischer H."/>
            <person name="Hirsh A."/>
            <person name="Hu Y."/>
            <person name="Jiang H."/>
            <person name="Kalra D."/>
            <person name="Klinner C."/>
            <person name="Konig C."/>
            <person name="Kovar C."/>
            <person name="Kroll A.R."/>
            <person name="Kuwar S.S."/>
            <person name="Lee S.L."/>
            <person name="Lehman R."/>
            <person name="Li K."/>
            <person name="Li Z."/>
            <person name="Liang H."/>
            <person name="Lovelace S."/>
            <person name="Lu Z."/>
            <person name="Mansfield J.H."/>
            <person name="McCulloch K.J."/>
            <person name="Mathew T."/>
            <person name="Morton B."/>
            <person name="Muzny D.M."/>
            <person name="Neunemann D."/>
            <person name="Ongeri F."/>
            <person name="Pauchet Y."/>
            <person name="Pu L.L."/>
            <person name="Pyrousis I."/>
            <person name="Rao X.J."/>
            <person name="Redding A."/>
            <person name="Roesel C."/>
            <person name="Sanchez-Gracia A."/>
            <person name="Schaack S."/>
            <person name="Shukla A."/>
            <person name="Tetreau G."/>
            <person name="Wang Y."/>
            <person name="Xiong G.H."/>
            <person name="Traut W."/>
            <person name="Walsh T.K."/>
            <person name="Worley K.C."/>
            <person name="Wu D."/>
            <person name="Wu W."/>
            <person name="Wu Y.Q."/>
            <person name="Zhang X."/>
            <person name="Zou Z."/>
            <person name="Zucker H."/>
            <person name="Briscoe A.D."/>
            <person name="Burmester T."/>
            <person name="Clem R.J."/>
            <person name="Feyereisen R."/>
            <person name="Grimmelikhuijzen C.J.P."/>
            <person name="Hamodrakas S.J."/>
            <person name="Hansson B.S."/>
            <person name="Huguet E."/>
            <person name="Jermiin L.S."/>
            <person name="Lan Q."/>
            <person name="Lehman H.K."/>
            <person name="Lorenzen M."/>
            <person name="Merzendorfer H."/>
            <person name="Michalopoulos I."/>
            <person name="Morton D.B."/>
            <person name="Muthukrishnan S."/>
            <person name="Oakeshott J.G."/>
            <person name="Palmer W."/>
            <person name="Park Y."/>
            <person name="Passarelli A.L."/>
            <person name="Rozas J."/>
            <person name="Schwartz L.M."/>
            <person name="Smith W."/>
            <person name="Southgate A."/>
            <person name="Vilcinskas A."/>
            <person name="Vogt R."/>
            <person name="Wang P."/>
            <person name="Werren J."/>
            <person name="Yu X.Q."/>
            <person name="Zhou J.J."/>
            <person name="Brown S.J."/>
            <person name="Scherer S.E."/>
            <person name="Richards S."/>
            <person name="Blissard G.W."/>
        </authorList>
    </citation>
    <scope>NUCLEOTIDE SEQUENCE</scope>
</reference>
<protein>
    <submittedName>
        <fullName evidence="3">Uncharacterized protein</fullName>
    </submittedName>
</protein>
<comment type="caution">
    <text evidence="3">The sequence shown here is derived from an EMBL/GenBank/DDBJ whole genome shotgun (WGS) entry which is preliminary data.</text>
</comment>
<feature type="chain" id="PRO_5036811963" evidence="2">
    <location>
        <begin position="17"/>
        <end position="633"/>
    </location>
</feature>
<evidence type="ECO:0000256" key="1">
    <source>
        <dbReference type="SAM" id="Phobius"/>
    </source>
</evidence>
<organism evidence="3 4">
    <name type="scientific">Manduca sexta</name>
    <name type="common">Tobacco hawkmoth</name>
    <name type="synonym">Tobacco hornworm</name>
    <dbReference type="NCBI Taxonomy" id="7130"/>
    <lineage>
        <taxon>Eukaryota</taxon>
        <taxon>Metazoa</taxon>
        <taxon>Ecdysozoa</taxon>
        <taxon>Arthropoda</taxon>
        <taxon>Hexapoda</taxon>
        <taxon>Insecta</taxon>
        <taxon>Pterygota</taxon>
        <taxon>Neoptera</taxon>
        <taxon>Endopterygota</taxon>
        <taxon>Lepidoptera</taxon>
        <taxon>Glossata</taxon>
        <taxon>Ditrysia</taxon>
        <taxon>Bombycoidea</taxon>
        <taxon>Sphingidae</taxon>
        <taxon>Sphinginae</taxon>
        <taxon>Sphingini</taxon>
        <taxon>Manduca</taxon>
    </lineage>
</organism>
<dbReference type="AlphaFoldDB" id="A0A921ZVY8"/>
<sequence length="633" mass="73093">MSPVALLLWTLLSVTAEYEQNYTITIVRNDYDGPTKLMCVNKDQVYLYEAIPLMLYIHKPTSIKLIGNKFECYRHDNNEEKILFVESSIHEHYLYALIPNFNSIINYKYTCYFLLNIINNRIGPQYKHDGPTGIKIDCEFRLAIIYWESLKVEINGNVMDNEPVFSSKEVNAIVTYKFVLDELVNIKCKKPNHQNGTIRFVYNVDSYYASVASTEDVDFQVVLKAHHHGTHIDCIFQENTTKTLLRVYMLLDKKNVEDIIRVNGLAIRQSGNIVRYYYTGSVPTVFCPGPVDVEWCFKSHDDHNAEANCTIGGRITKVQMYEDFPRNGIYIKGLTDNKIIFQTYEEANSIRKILYTYSDDDIIQLSAWYEEQYVYCSINGLSSVAEKRKPITLRMRKEYNLTNVVCKINIFKTDILFRYVKSNSTNNPPPAVSGPVDATQYDWCKMVILLVILILIILVAVVAVAIRNKRNSTSKLEQAEDIANTENNKYNAQLPKRLHKEILIEFQKKTVGSAARVPTGDDIRSHSTTSHQNIEDLYTIPIPKNQRVKNKEEINYAELQFKDNNIYSQINPTQPQCIYSEVNHAQPNTLYAEVIHEDHHNLELGHCYANVRRDYVTPNSDVAFKRNNPSNDN</sequence>
<evidence type="ECO:0000256" key="2">
    <source>
        <dbReference type="SAM" id="SignalP"/>
    </source>
</evidence>
<reference evidence="3" key="2">
    <citation type="submission" date="2020-12" db="EMBL/GenBank/DDBJ databases">
        <authorList>
            <person name="Kanost M."/>
        </authorList>
    </citation>
    <scope>NUCLEOTIDE SEQUENCE</scope>
</reference>
<keyword evidence="1" id="KW-1133">Transmembrane helix</keyword>
<feature type="transmembrane region" description="Helical" evidence="1">
    <location>
        <begin position="446"/>
        <end position="466"/>
    </location>
</feature>
<keyword evidence="4" id="KW-1185">Reference proteome</keyword>
<gene>
    <name evidence="3" type="ORF">O3G_MSEX014921</name>
</gene>
<evidence type="ECO:0000313" key="3">
    <source>
        <dbReference type="EMBL" id="KAG6465073.1"/>
    </source>
</evidence>
<accession>A0A921ZVY8</accession>
<dbReference type="Proteomes" id="UP000791440">
    <property type="component" value="Unassembled WGS sequence"/>
</dbReference>
<keyword evidence="2" id="KW-0732">Signal</keyword>
<dbReference type="EMBL" id="JH669356">
    <property type="protein sequence ID" value="KAG6465073.1"/>
    <property type="molecule type" value="Genomic_DNA"/>
</dbReference>
<proteinExistence type="predicted"/>
<feature type="signal peptide" evidence="2">
    <location>
        <begin position="1"/>
        <end position="16"/>
    </location>
</feature>
<name>A0A921ZVY8_MANSE</name>
<dbReference type="OrthoDB" id="7478817at2759"/>
<evidence type="ECO:0000313" key="4">
    <source>
        <dbReference type="Proteomes" id="UP000791440"/>
    </source>
</evidence>